<dbReference type="OrthoDB" id="5405204at2"/>
<dbReference type="Proteomes" id="UP000078090">
    <property type="component" value="Unassembled WGS sequence"/>
</dbReference>
<dbReference type="AlphaFoldDB" id="A0A177M9A4"/>
<dbReference type="RefSeq" id="WP_064009398.1">
    <property type="nucleotide sequence ID" value="NZ_LUUG01000088.1"/>
</dbReference>
<dbReference type="EMBL" id="LUUG01000088">
    <property type="protein sequence ID" value="OAI01580.1"/>
    <property type="molecule type" value="Genomic_DNA"/>
</dbReference>
<evidence type="ECO:0000313" key="2">
    <source>
        <dbReference type="Proteomes" id="UP000078090"/>
    </source>
</evidence>
<dbReference type="PROSITE" id="PS51257">
    <property type="entry name" value="PROKAR_LIPOPROTEIN"/>
    <property type="match status" value="1"/>
</dbReference>
<protein>
    <submittedName>
        <fullName evidence="1">Uncharacterized protein</fullName>
    </submittedName>
</protein>
<evidence type="ECO:0000313" key="1">
    <source>
        <dbReference type="EMBL" id="OAI01580.1"/>
    </source>
</evidence>
<organism evidence="1 2">
    <name type="scientific">Methylomonas methanica</name>
    <dbReference type="NCBI Taxonomy" id="421"/>
    <lineage>
        <taxon>Bacteria</taxon>
        <taxon>Pseudomonadati</taxon>
        <taxon>Pseudomonadota</taxon>
        <taxon>Gammaproteobacteria</taxon>
        <taxon>Methylococcales</taxon>
        <taxon>Methylococcaceae</taxon>
        <taxon>Methylomonas</taxon>
    </lineage>
</organism>
<comment type="caution">
    <text evidence="1">The sequence shown here is derived from an EMBL/GenBank/DDBJ whole genome shotgun (WGS) entry which is preliminary data.</text>
</comment>
<sequence length="516" mass="56365">MSICRFAGRSSNIAYPNSGILACSLRGSDLWILTVILAIGMQACAVRQPVVLPVKPDFAGCAGFFRDMDVRVDEFGVADAATARIEGFPGLRIDRFLASFAGADLTADAYAAWLERLRGLDETARLKEWRNLPAAAKSALRAPAAQEAGETISACGRILAQPLSNASDQRARLLSNIQPPDAYSNWQRILGLYFLSRWAIVDGVRQLHSEMRAPFLAAHQQPAEGRLIRYEPPASPSIQAAEVARILAQSAANPLGIPEPSPAQLEQLFSAYAPGWVVDTVSNDDRIGTVGLSADGEAEVDPQHSSVYRLASHTRFGSQVLLQLNYLIWFPARPATGLLDIYAGRFDGLIWRVTLRMDGSPLAYESIHACGCYYQIFPGQGVEVVQPLDGSEPVLAPASILARQPGERLLVKVAAGNHFINGIATTMPATDAKPYGWLDYDALRSLPMADGGYRSMFDEEGLVAGSERPERFLLWPMGVPSPGAMRQWGTHAIAFLGKRHFDDPWLLEKLLRPLWE</sequence>
<accession>A0A177M9A4</accession>
<gene>
    <name evidence="1" type="ORF">A1332_16980</name>
</gene>
<reference evidence="1 2" key="1">
    <citation type="submission" date="2016-03" db="EMBL/GenBank/DDBJ databases">
        <authorList>
            <person name="Ploux O."/>
        </authorList>
    </citation>
    <scope>NUCLEOTIDE SEQUENCE [LARGE SCALE GENOMIC DNA]</scope>
    <source>
        <strain evidence="1 2">R-45363</strain>
    </source>
</reference>
<proteinExistence type="predicted"/>
<name>A0A177M9A4_METMH</name>